<gene>
    <name evidence="8" type="ORF">IV54_GL000286</name>
</gene>
<dbReference type="OrthoDB" id="2251708at2"/>
<dbReference type="Gene3D" id="3.10.20.470">
    <property type="match status" value="1"/>
</dbReference>
<dbReference type="RefSeq" id="WP_057878850.1">
    <property type="nucleotide sequence ID" value="NZ_JQCA01000098.1"/>
</dbReference>
<dbReference type="PROSITE" id="PS51450">
    <property type="entry name" value="LRR"/>
    <property type="match status" value="1"/>
</dbReference>
<feature type="compositionally biased region" description="Polar residues" evidence="5">
    <location>
        <begin position="75"/>
        <end position="92"/>
    </location>
</feature>
<dbReference type="NCBIfam" id="TIGR01167">
    <property type="entry name" value="LPXTG_anchor"/>
    <property type="match status" value="1"/>
</dbReference>
<dbReference type="SUPFAM" id="SSF52058">
    <property type="entry name" value="L domain-like"/>
    <property type="match status" value="1"/>
</dbReference>
<dbReference type="STRING" id="616990.IV54_GL000286"/>
<dbReference type="PATRIC" id="fig|616990.3.peg.309"/>
<name>A0A0R2LNV2_9LACO</name>
<dbReference type="Gene3D" id="2.60.40.4300">
    <property type="match status" value="1"/>
</dbReference>
<keyword evidence="2" id="KW-0964">Secreted</keyword>
<feature type="region of interest" description="Disordered" evidence="5">
    <location>
        <begin position="929"/>
        <end position="989"/>
    </location>
</feature>
<dbReference type="InterPro" id="IPR032675">
    <property type="entry name" value="LRR_dom_sf"/>
</dbReference>
<dbReference type="NCBIfam" id="TIGR03715">
    <property type="entry name" value="KxYKxGKxW"/>
    <property type="match status" value="1"/>
</dbReference>
<keyword evidence="6" id="KW-1133">Transmembrane helix</keyword>
<keyword evidence="6" id="KW-0472">Membrane</keyword>
<proteinExistence type="predicted"/>
<feature type="compositionally biased region" description="Basic and acidic residues" evidence="5">
    <location>
        <begin position="105"/>
        <end position="122"/>
    </location>
</feature>
<comment type="caution">
    <text evidence="8">The sequence shown here is derived from an EMBL/GenBank/DDBJ whole genome shotgun (WGS) entry which is preliminary data.</text>
</comment>
<evidence type="ECO:0000256" key="1">
    <source>
        <dbReference type="ARBA" id="ARBA00022512"/>
    </source>
</evidence>
<evidence type="ECO:0000256" key="5">
    <source>
        <dbReference type="SAM" id="MobiDB-lite"/>
    </source>
</evidence>
<feature type="compositionally biased region" description="Gly residues" evidence="5">
    <location>
        <begin position="934"/>
        <end position="943"/>
    </location>
</feature>
<keyword evidence="4" id="KW-0572">Peptidoglycan-anchor</keyword>
<dbReference type="InterPro" id="IPR022263">
    <property type="entry name" value="KxYKxGKxW"/>
</dbReference>
<dbReference type="Proteomes" id="UP000051906">
    <property type="component" value="Unassembled WGS sequence"/>
</dbReference>
<dbReference type="Gene3D" id="3.80.10.10">
    <property type="entry name" value="Ribonuclease Inhibitor"/>
    <property type="match status" value="1"/>
</dbReference>
<keyword evidence="3" id="KW-0732">Signal</keyword>
<evidence type="ECO:0000256" key="2">
    <source>
        <dbReference type="ARBA" id="ARBA00022525"/>
    </source>
</evidence>
<dbReference type="PROSITE" id="PS50847">
    <property type="entry name" value="GRAM_POS_ANCHORING"/>
    <property type="match status" value="1"/>
</dbReference>
<dbReference type="Pfam" id="PF17965">
    <property type="entry name" value="MucBP_2"/>
    <property type="match status" value="1"/>
</dbReference>
<sequence>MMKNFERKTHYKMYKSHKGWLVAGVTVASLAVGVIAGPQAIQTAKAADDVPVAGAVDKNQPADEQSEVPLKSPAAKSTTKQPSAPVDTSVSENEGADPLKPAPTDQDKVEKSARDVQPKPEDESLGATTEQVQETPKTNVQTGIVVQDPTTLTDPVKGQPAFNVSKTDHLQYTYDHSEANGLNSDLRVKDGYSATYQAPTGYGYWLGETYANNIAQDAKGMDVNSPLKFTDGTHPLYIDEWMPDNALQNFVWLSNFSKTYATIADFRANFTKAELATVTNITANESLMSQNYDHKTPTVYYQAMMAMYTLEGMQNATNLQVLDLSPDVLLNQAYFGTAVKNGNLWDIRALSGLTKLQKVTLMAFSINDISALGNKDTLTSVDLPYNQITDISPLATDKNVNIKNVGLAYQHVLLAPITISSQLGTGETATAEGLPTYTTPSFIIKDLTSNNLPIKGFDNPDKAVYPSLYPSSADTGNVNDNTLSWYNLQKDSTNTNYGSLSTIWSDPNSSFAGYIIQPYDLAENVSSLNVNIQLLQADGQQLTLAPATLLSGEVGSELNVGANPTVISFFNQQIAKGYTFSNLILDGTGLYSDYLAGNGKANRQPSFTTTLTKDAKNWTILFYKDVMPWNLSVIYGVQNADGTLTQLTNADGTPMTESYNGTSDKQLTLSSYQRDLPDYVYTGAKTSLDGKTWTDISQDTDVPFGGPKQTLLMVYKKAAHATVTVKDATTGKTIQVLDDQSNPELKGALGTTSTFNSASVIDPALAKGYTLVSDTTKNADGTSAITFTDDPTASLNYTITLAHAFKTDTKVVHEQISYQNVQQQSVAAPVSKTISFATVTDQVTNTAVVYWKADTTADPELSTTGQPTDASWVSYQDGDPVAFDAVADPVVSGMHVTATTDAANDLTQTTAQSVTPESTDLAVVVTYAPNATTGGNGDNGGGTVTPPTTPDKPTTGGNGAQVNPVKKPSKPVTPGTNNQEPTKTPDVVAGGQGAQVQNLATAPKQAQRTKLPQTNEQSAHGFMVLGVVLLSLLAGLFGWRKRDF</sequence>
<keyword evidence="9" id="KW-1185">Reference proteome</keyword>
<dbReference type="InterPro" id="IPR001611">
    <property type="entry name" value="Leu-rich_rpt"/>
</dbReference>
<feature type="domain" description="Gram-positive cocci surface proteins LPxTG" evidence="7">
    <location>
        <begin position="1011"/>
        <end position="1044"/>
    </location>
</feature>
<evidence type="ECO:0000313" key="9">
    <source>
        <dbReference type="Proteomes" id="UP000051906"/>
    </source>
</evidence>
<accession>A0A0R2LNV2</accession>
<feature type="transmembrane region" description="Helical" evidence="6">
    <location>
        <begin position="1019"/>
        <end position="1039"/>
    </location>
</feature>
<evidence type="ECO:0000256" key="4">
    <source>
        <dbReference type="ARBA" id="ARBA00023088"/>
    </source>
</evidence>
<dbReference type="AlphaFoldDB" id="A0A0R2LNV2"/>
<protein>
    <recommendedName>
        <fullName evidence="7">Gram-positive cocci surface proteins LPxTG domain-containing protein</fullName>
    </recommendedName>
</protein>
<evidence type="ECO:0000256" key="3">
    <source>
        <dbReference type="ARBA" id="ARBA00022729"/>
    </source>
</evidence>
<dbReference type="InterPro" id="IPR019931">
    <property type="entry name" value="LPXTG_anchor"/>
</dbReference>
<dbReference type="EMBL" id="JQCA01000098">
    <property type="protein sequence ID" value="KRO03380.1"/>
    <property type="molecule type" value="Genomic_DNA"/>
</dbReference>
<organism evidence="8 9">
    <name type="scientific">Levilactobacillus paucivorans</name>
    <dbReference type="NCBI Taxonomy" id="616990"/>
    <lineage>
        <taxon>Bacteria</taxon>
        <taxon>Bacillati</taxon>
        <taxon>Bacillota</taxon>
        <taxon>Bacilli</taxon>
        <taxon>Lactobacillales</taxon>
        <taxon>Lactobacillaceae</taxon>
        <taxon>Levilactobacillus</taxon>
    </lineage>
</organism>
<keyword evidence="6" id="KW-0812">Transmembrane</keyword>
<keyword evidence="1" id="KW-0134">Cell wall</keyword>
<dbReference type="Pfam" id="PF19258">
    <property type="entry name" value="KxYKxGKxW_sig"/>
    <property type="match status" value="1"/>
</dbReference>
<feature type="compositionally biased region" description="Polar residues" evidence="5">
    <location>
        <begin position="126"/>
        <end position="142"/>
    </location>
</feature>
<feature type="region of interest" description="Disordered" evidence="5">
    <location>
        <begin position="58"/>
        <end position="142"/>
    </location>
</feature>
<evidence type="ECO:0000259" key="7">
    <source>
        <dbReference type="PROSITE" id="PS50847"/>
    </source>
</evidence>
<dbReference type="InterPro" id="IPR041558">
    <property type="entry name" value="MucBP_2"/>
</dbReference>
<evidence type="ECO:0000256" key="6">
    <source>
        <dbReference type="SAM" id="Phobius"/>
    </source>
</evidence>
<evidence type="ECO:0000313" key="8">
    <source>
        <dbReference type="EMBL" id="KRO03380.1"/>
    </source>
</evidence>
<reference evidence="8 9" key="1">
    <citation type="journal article" date="2015" name="Genome Announc.">
        <title>Expanding the biotechnology potential of lactobacilli through comparative genomics of 213 strains and associated genera.</title>
        <authorList>
            <person name="Sun Z."/>
            <person name="Harris H.M."/>
            <person name="McCann A."/>
            <person name="Guo C."/>
            <person name="Argimon S."/>
            <person name="Zhang W."/>
            <person name="Yang X."/>
            <person name="Jeffery I.B."/>
            <person name="Cooney J.C."/>
            <person name="Kagawa T.F."/>
            <person name="Liu W."/>
            <person name="Song Y."/>
            <person name="Salvetti E."/>
            <person name="Wrobel A."/>
            <person name="Rasinkangas P."/>
            <person name="Parkhill J."/>
            <person name="Rea M.C."/>
            <person name="O'Sullivan O."/>
            <person name="Ritari J."/>
            <person name="Douillard F.P."/>
            <person name="Paul Ross R."/>
            <person name="Yang R."/>
            <person name="Briner A.E."/>
            <person name="Felis G.E."/>
            <person name="de Vos W.M."/>
            <person name="Barrangou R."/>
            <person name="Klaenhammer T.R."/>
            <person name="Caufield P.W."/>
            <person name="Cui Y."/>
            <person name="Zhang H."/>
            <person name="O'Toole P.W."/>
        </authorList>
    </citation>
    <scope>NUCLEOTIDE SEQUENCE [LARGE SCALE GENOMIC DNA]</scope>
    <source>
        <strain evidence="8 9">DSM 22467</strain>
    </source>
</reference>